<feature type="region of interest" description="Disordered" evidence="1">
    <location>
        <begin position="248"/>
        <end position="281"/>
    </location>
</feature>
<evidence type="ECO:0000313" key="2">
    <source>
        <dbReference type="EMBL" id="PWN26013.1"/>
    </source>
</evidence>
<feature type="region of interest" description="Disordered" evidence="1">
    <location>
        <begin position="1"/>
        <end position="61"/>
    </location>
</feature>
<keyword evidence="3" id="KW-1185">Reference proteome</keyword>
<accession>A0A316UQ61</accession>
<evidence type="ECO:0000313" key="3">
    <source>
        <dbReference type="Proteomes" id="UP000245884"/>
    </source>
</evidence>
<feature type="compositionally biased region" description="Basic and acidic residues" evidence="1">
    <location>
        <begin position="20"/>
        <end position="30"/>
    </location>
</feature>
<feature type="compositionally biased region" description="Basic residues" evidence="1">
    <location>
        <begin position="39"/>
        <end position="48"/>
    </location>
</feature>
<name>A0A316UQ61_9BASI</name>
<dbReference type="GeneID" id="37030234"/>
<reference evidence="2 3" key="1">
    <citation type="journal article" date="2018" name="Mol. Biol. Evol.">
        <title>Broad Genomic Sampling Reveals a Smut Pathogenic Ancestry of the Fungal Clade Ustilaginomycotina.</title>
        <authorList>
            <person name="Kijpornyongpan T."/>
            <person name="Mondo S.J."/>
            <person name="Barry K."/>
            <person name="Sandor L."/>
            <person name="Lee J."/>
            <person name="Lipzen A."/>
            <person name="Pangilinan J."/>
            <person name="LaButti K."/>
            <person name="Hainaut M."/>
            <person name="Henrissat B."/>
            <person name="Grigoriev I.V."/>
            <person name="Spatafora J.W."/>
            <person name="Aime M.C."/>
        </authorList>
    </citation>
    <scope>NUCLEOTIDE SEQUENCE [LARGE SCALE GENOMIC DNA]</scope>
    <source>
        <strain evidence="2 3">MCA 5214</strain>
    </source>
</reference>
<dbReference type="Proteomes" id="UP000245884">
    <property type="component" value="Unassembled WGS sequence"/>
</dbReference>
<feature type="region of interest" description="Disordered" evidence="1">
    <location>
        <begin position="187"/>
        <end position="226"/>
    </location>
</feature>
<protein>
    <submittedName>
        <fullName evidence="2">Uncharacterized protein</fullName>
    </submittedName>
</protein>
<gene>
    <name evidence="2" type="ORF">BDZ90DRAFT_261793</name>
</gene>
<organism evidence="2 3">
    <name type="scientific">Jaminaea rosea</name>
    <dbReference type="NCBI Taxonomy" id="1569628"/>
    <lineage>
        <taxon>Eukaryota</taxon>
        <taxon>Fungi</taxon>
        <taxon>Dikarya</taxon>
        <taxon>Basidiomycota</taxon>
        <taxon>Ustilaginomycotina</taxon>
        <taxon>Exobasidiomycetes</taxon>
        <taxon>Microstromatales</taxon>
        <taxon>Microstromatales incertae sedis</taxon>
        <taxon>Jaminaea</taxon>
    </lineage>
</organism>
<sequence>MSSSRRPRTASNYPPLLNEDVTKDMSDKQPTESPEASPRKSRPAKGKGKATSPNGGKEMSDADRVAFQALHRSAPAMTNQTMTMFGWAQLEGTVQQTTLLGLGVKLLAARAKAEITGEPLSSHIDVAQVDAIQVKADEILAAMREEERRLTTHSPRTHALRLWQRILDSGLFKSSVAALDKVGDKVASTFTRPSPPPSPAGRNADAGPSKPAKAHKRRRQSDEWVRIEQSQEVKKVGWFWESTRVARCARSSKSGRNGPAVPLSGTLHGQSDATKEGSKPE</sequence>
<evidence type="ECO:0000256" key="1">
    <source>
        <dbReference type="SAM" id="MobiDB-lite"/>
    </source>
</evidence>
<dbReference type="RefSeq" id="XP_025360625.1">
    <property type="nucleotide sequence ID" value="XM_025508411.1"/>
</dbReference>
<dbReference type="EMBL" id="KZ819673">
    <property type="protein sequence ID" value="PWN26013.1"/>
    <property type="molecule type" value="Genomic_DNA"/>
</dbReference>
<proteinExistence type="predicted"/>
<dbReference type="AlphaFoldDB" id="A0A316UQ61"/>